<keyword evidence="1" id="KW-0812">Transmembrane</keyword>
<evidence type="ECO:0000256" key="1">
    <source>
        <dbReference type="SAM" id="Phobius"/>
    </source>
</evidence>
<keyword evidence="1" id="KW-1133">Transmembrane helix</keyword>
<dbReference type="SUPFAM" id="SSF103473">
    <property type="entry name" value="MFS general substrate transporter"/>
    <property type="match status" value="1"/>
</dbReference>
<dbReference type="OrthoDB" id="85689at2157"/>
<feature type="transmembrane region" description="Helical" evidence="1">
    <location>
        <begin position="282"/>
        <end position="309"/>
    </location>
</feature>
<reference evidence="2 3" key="1">
    <citation type="submission" date="2019-12" db="EMBL/GenBank/DDBJ databases">
        <title>Isolation and characterization of three novel carbon monoxide-oxidizing members of Halobacteria from salione crusts and soils.</title>
        <authorList>
            <person name="Myers M.R."/>
            <person name="King G.M."/>
        </authorList>
    </citation>
    <scope>NUCLEOTIDE SEQUENCE [LARGE SCALE GENOMIC DNA]</scope>
    <source>
        <strain evidence="2 3">PCN9</strain>
    </source>
</reference>
<dbReference type="Pfam" id="PF07690">
    <property type="entry name" value="MFS_1"/>
    <property type="match status" value="1"/>
</dbReference>
<dbReference type="PANTHER" id="PTHR23530">
    <property type="entry name" value="TRANSPORT PROTEIN-RELATED"/>
    <property type="match status" value="1"/>
</dbReference>
<comment type="caution">
    <text evidence="2">The sequence shown here is derived from an EMBL/GenBank/DDBJ whole genome shotgun (WGS) entry which is preliminary data.</text>
</comment>
<organism evidence="2 3">
    <name type="scientific">Halobacterium bonnevillei</name>
    <dbReference type="NCBI Taxonomy" id="2692200"/>
    <lineage>
        <taxon>Archaea</taxon>
        <taxon>Methanobacteriati</taxon>
        <taxon>Methanobacteriota</taxon>
        <taxon>Stenosarchaea group</taxon>
        <taxon>Halobacteria</taxon>
        <taxon>Halobacteriales</taxon>
        <taxon>Halobacteriaceae</taxon>
        <taxon>Halobacterium</taxon>
    </lineage>
</organism>
<gene>
    <name evidence="2" type="ORF">GRX66_12780</name>
</gene>
<dbReference type="AlphaFoldDB" id="A0A6B0SIB6"/>
<feature type="transmembrane region" description="Helical" evidence="1">
    <location>
        <begin position="167"/>
        <end position="184"/>
    </location>
</feature>
<proteinExistence type="predicted"/>
<dbReference type="InterPro" id="IPR053160">
    <property type="entry name" value="MFS_DHA3_Transporter"/>
</dbReference>
<evidence type="ECO:0000313" key="3">
    <source>
        <dbReference type="Proteomes" id="UP000471521"/>
    </source>
</evidence>
<evidence type="ECO:0000313" key="2">
    <source>
        <dbReference type="EMBL" id="MXR21438.1"/>
    </source>
</evidence>
<dbReference type="EMBL" id="WUUU01000112">
    <property type="protein sequence ID" value="MXR21438.1"/>
    <property type="molecule type" value="Genomic_DNA"/>
</dbReference>
<feature type="transmembrane region" description="Helical" evidence="1">
    <location>
        <begin position="43"/>
        <end position="64"/>
    </location>
</feature>
<dbReference type="InterPro" id="IPR011701">
    <property type="entry name" value="MFS"/>
</dbReference>
<accession>A0A6B0SIB6</accession>
<dbReference type="InterPro" id="IPR036259">
    <property type="entry name" value="MFS_trans_sf"/>
</dbReference>
<feature type="transmembrane region" description="Helical" evidence="1">
    <location>
        <begin position="16"/>
        <end position="37"/>
    </location>
</feature>
<dbReference type="RefSeq" id="WP_159526911.1">
    <property type="nucleotide sequence ID" value="NZ_WUUU01000112.1"/>
</dbReference>
<feature type="transmembrane region" description="Helical" evidence="1">
    <location>
        <begin position="367"/>
        <end position="387"/>
    </location>
</feature>
<dbReference type="PANTHER" id="PTHR23530:SF1">
    <property type="entry name" value="PERMEASE, MAJOR FACILITATOR SUPERFAMILY-RELATED"/>
    <property type="match status" value="1"/>
</dbReference>
<feature type="transmembrane region" description="Helical" evidence="1">
    <location>
        <begin position="216"/>
        <end position="233"/>
    </location>
</feature>
<keyword evidence="1" id="KW-0472">Membrane</keyword>
<feature type="transmembrane region" description="Helical" evidence="1">
    <location>
        <begin position="253"/>
        <end position="270"/>
    </location>
</feature>
<dbReference type="Proteomes" id="UP000471521">
    <property type="component" value="Unassembled WGS sequence"/>
</dbReference>
<name>A0A6B0SIB6_9EURY</name>
<protein>
    <submittedName>
        <fullName evidence="2">MFS transporter</fullName>
    </submittedName>
</protein>
<dbReference type="GO" id="GO:0022857">
    <property type="term" value="F:transmembrane transporter activity"/>
    <property type="evidence" value="ECO:0007669"/>
    <property type="project" value="InterPro"/>
</dbReference>
<sequence>MLRGRWERPPAIIAKYYLYQATTTYGFFWPVFTIFLLGRGLSFTEIGLLGSVSAGLVVVGELPTGYVGDRIGRRNSLVVGAVLQTASVFGFVAAQSFPAFAGLWVLWGLGSAFQSGSGDAWLYETLSERLDESAFTRVRGRAGSVNQWLTAATMLAAGALYSVDPRLPFVAGGLLLTASIPVLASMPRTEHHTDGETLTVFDALPVVKRQLSRPPLRSTVAYLALFFGVVAAVDEYIQPVATNAVGIPETGLGPLYAGFTVTAAIASYYASELESLLSTQWAVVLVPAFVAAFLVVPLVAPVAAVPAFFLVKSARTAVTPIANGYINDHVDSVGRATVLSAASMAYALVRLPLKPASGVVADATTPLTTLAVLGVLLLVGGGFLFAWEPPASRRGDSAHVPE</sequence>
<keyword evidence="3" id="KW-1185">Reference proteome</keyword>
<dbReference type="Gene3D" id="1.20.1250.20">
    <property type="entry name" value="MFS general substrate transporter like domains"/>
    <property type="match status" value="1"/>
</dbReference>